<organism evidence="2 3">
    <name type="scientific">Lentzea fradiae</name>
    <dbReference type="NCBI Taxonomy" id="200378"/>
    <lineage>
        <taxon>Bacteria</taxon>
        <taxon>Bacillati</taxon>
        <taxon>Actinomycetota</taxon>
        <taxon>Actinomycetes</taxon>
        <taxon>Pseudonocardiales</taxon>
        <taxon>Pseudonocardiaceae</taxon>
        <taxon>Lentzea</taxon>
    </lineage>
</organism>
<evidence type="ECO:0000313" key="3">
    <source>
        <dbReference type="Proteomes" id="UP000199623"/>
    </source>
</evidence>
<sequence length="43" mass="4600">MRWLAALVLLVSLTACRGEAPVSDLDDVESTLNSIESDLNQPG</sequence>
<dbReference type="STRING" id="200378.SAMN05216553_12065"/>
<dbReference type="PROSITE" id="PS51257">
    <property type="entry name" value="PROKAR_LIPOPROTEIN"/>
    <property type="match status" value="1"/>
</dbReference>
<gene>
    <name evidence="2" type="ORF">SAMN05216553_12065</name>
</gene>
<dbReference type="EMBL" id="FNCC01000020">
    <property type="protein sequence ID" value="SDH36935.1"/>
    <property type="molecule type" value="Genomic_DNA"/>
</dbReference>
<keyword evidence="3" id="KW-1185">Reference proteome</keyword>
<reference evidence="3" key="1">
    <citation type="submission" date="2016-10" db="EMBL/GenBank/DDBJ databases">
        <authorList>
            <person name="Varghese N."/>
            <person name="Submissions S."/>
        </authorList>
    </citation>
    <scope>NUCLEOTIDE SEQUENCE [LARGE SCALE GENOMIC DNA]</scope>
    <source>
        <strain evidence="3">CGMCC 4.3506</strain>
    </source>
</reference>
<dbReference type="RefSeq" id="WP_281248944.1">
    <property type="nucleotide sequence ID" value="NZ_FNCC01000020.1"/>
</dbReference>
<accession>A0A1G8BUR4</accession>
<keyword evidence="1" id="KW-0732">Signal</keyword>
<dbReference type="Proteomes" id="UP000199623">
    <property type="component" value="Unassembled WGS sequence"/>
</dbReference>
<dbReference type="AlphaFoldDB" id="A0A1G8BUR4"/>
<feature type="chain" id="PRO_5038640139" evidence="1">
    <location>
        <begin position="18"/>
        <end position="43"/>
    </location>
</feature>
<name>A0A1G8BUR4_9PSEU</name>
<evidence type="ECO:0000256" key="1">
    <source>
        <dbReference type="SAM" id="SignalP"/>
    </source>
</evidence>
<proteinExistence type="predicted"/>
<evidence type="ECO:0000313" key="2">
    <source>
        <dbReference type="EMBL" id="SDH36935.1"/>
    </source>
</evidence>
<protein>
    <submittedName>
        <fullName evidence="2">Uncharacterized protein</fullName>
    </submittedName>
</protein>
<feature type="signal peptide" evidence="1">
    <location>
        <begin position="1"/>
        <end position="17"/>
    </location>
</feature>